<keyword evidence="2" id="KW-1185">Reference proteome</keyword>
<organism evidence="1 2">
    <name type="scientific">Bodo saltans</name>
    <name type="common">Flagellated protozoan</name>
    <dbReference type="NCBI Taxonomy" id="75058"/>
    <lineage>
        <taxon>Eukaryota</taxon>
        <taxon>Discoba</taxon>
        <taxon>Euglenozoa</taxon>
        <taxon>Kinetoplastea</taxon>
        <taxon>Metakinetoplastina</taxon>
        <taxon>Eubodonida</taxon>
        <taxon>Bodonidae</taxon>
        <taxon>Bodo</taxon>
    </lineage>
</organism>
<protein>
    <submittedName>
        <fullName evidence="1">Uncharacterized protein</fullName>
    </submittedName>
</protein>
<reference evidence="2" key="1">
    <citation type="submission" date="2015-09" db="EMBL/GenBank/DDBJ databases">
        <authorList>
            <consortium name="Pathogen Informatics"/>
        </authorList>
    </citation>
    <scope>NUCLEOTIDE SEQUENCE [LARGE SCALE GENOMIC DNA]</scope>
    <source>
        <strain evidence="2">Lake Konstanz</strain>
    </source>
</reference>
<gene>
    <name evidence="1" type="ORF">BSAL_36255</name>
</gene>
<dbReference type="VEuPathDB" id="TriTrypDB:BSAL_36255"/>
<accession>A0A0S4JNK7</accession>
<sequence>MCKRLHHSCSKRSVQLCCHLLRKYCPACQQACRYGIMVKWWLLLIPLQLLFPFDAQRFFVAAQTSITAAGTFNVSCADVSIAVIGSVEIIDPGSSVELVVPINGLYKRNVTLSGSQRCSNLPMTVTTDNYYDSYGLQNNDQLQINFGDSNRSVIMAMYQFLTYPTSVATITMGGGNLSFSASTFYPTGTIVVVFMTNGNNIGTSTASNSSQSLLFLGDVMSGVLNVSTTGGGTVQARFGSLLSITCLLAGISSVTFSSGALLSSAALSLQGVSSSSTTAPLGPATALNVFTASTTFTMISTTFTINRAIYDPGNVSIFPLLSALTLQSSSIILACTDTSNNRVVMLGGNVSSSSSATSSASSTSITGTTFSLLVPHVTMIGTASAITLNSPQFSLVVTGTFGASGTVRIAPAAAISSTPCSSISVVSTNVLLDGPFSSTQFTVSGNQVNVTLSSSVSLSSVSITVTQLGSNAITCIPSNFNLETGATLYSSTFVMKPYALGVGLIQSGVVLVGSSIISIAPTSAVSTPARVTINTVYASTGAPTITFLPQGTSDVMYINPDRNETAFPPSLVPLGIVMQSVSCAGQQLVLGTDNSSSSSALLPARLQMISITASNIGAGISVASGSTFLGIALTSSSSIGTAQCSSAQQQPQLFNITFLGSTTLTLNTSAPVNVIGCTFLGPQTSLIGKNIFVANATGSSSSLFPRLAPLPALNITGKCGSSDSVTLGGNVSWLAVAVAAVPTFSASSGRIFDITLVHTASCSGVQTTVTVAPLVSFADSTLFIVNSATTSYSITNVVRSSILLTVKCILVAGGCGASTVQTTMAALALMENSVFTYIDTLGAYAPLTILNASAVGNSNIRISSYATSNNFGGFGLISNSQVTVVNTNSDLDIQTMVSGSNLQVQGNSSVVLQGYSGASACSSCDFSFRPSAWLSGTSLQLDAPRLNLAIASGTLQNFTLSVTRMRVPSFSTTTTITLINCSIHLSSISSGYDYLFILPALLVMNATTFTWTALYIEAILPWVSATTAQVKMYSGTQITLSAVSCATTSSFAITITSVNQLPMPGTTLDVQFPSSGCTTIVTVAGLAAAGSTLRLRSATSASVNGTFTSNTTFFVSCTSNAIVSFQSLVVSNTSKVAIDLSSSGVGAPTFFQQPFSPSAVTGSSRLEITAPNADPSAVWNINASTVTKNSSMYLNIPYVSVTVAAMNASGCSFTIIAYTITSVGAALGNNAQVSLQVLSGSTIPPAINLASVVSIGGYINVTLVATVAAISLVDTLIAGLHLFNSNISVIGPQCGSGCNTLVVDGDLLIASSISIRVLGRTVNVKNFDISTRNNSVAITALAVSIVGSQVVDASLHLAVDTAPNAISFEPRTLLRSNIGMTVRVAVTTTSSGTYQYSTQDNTYFTLFLKSVALLQRSGVALVSQYQLSSGAILSPSQIPAADVLPTVLTVTGRNWESGASLSLTDYRSNVTLASSLGNSTQRNVTVAVSCNAVTTLS</sequence>
<dbReference type="Proteomes" id="UP000051952">
    <property type="component" value="Unassembled WGS sequence"/>
</dbReference>
<evidence type="ECO:0000313" key="2">
    <source>
        <dbReference type="Proteomes" id="UP000051952"/>
    </source>
</evidence>
<dbReference type="EMBL" id="CYKH01002022">
    <property type="protein sequence ID" value="CUG92232.1"/>
    <property type="molecule type" value="Genomic_DNA"/>
</dbReference>
<name>A0A0S4JNK7_BODSA</name>
<evidence type="ECO:0000313" key="1">
    <source>
        <dbReference type="EMBL" id="CUG92232.1"/>
    </source>
</evidence>
<proteinExistence type="predicted"/>
<feature type="non-terminal residue" evidence="1">
    <location>
        <position position="1497"/>
    </location>
</feature>